<accession>A0ABY4BKI6</accession>
<dbReference type="InterPro" id="IPR054427">
    <property type="entry name" value="S1CSD-TOTE-2"/>
</dbReference>
<gene>
    <name evidence="3" type="ORF">MTP08_14570</name>
</gene>
<evidence type="ECO:0000259" key="1">
    <source>
        <dbReference type="Pfam" id="PF22707"/>
    </source>
</evidence>
<dbReference type="Pfam" id="PF22708">
    <property type="entry name" value="S1CSD-TOTE-1"/>
    <property type="match status" value="1"/>
</dbReference>
<feature type="domain" description="TOTE conflict systems S1/CSD-like" evidence="2">
    <location>
        <begin position="360"/>
        <end position="416"/>
    </location>
</feature>
<dbReference type="EMBL" id="CP094531">
    <property type="protein sequence ID" value="UOE39713.1"/>
    <property type="molecule type" value="Genomic_DNA"/>
</dbReference>
<dbReference type="InterPro" id="IPR054426">
    <property type="entry name" value="S1CSD-TOTE-1"/>
</dbReference>
<dbReference type="Pfam" id="PF22860">
    <property type="entry name" value="DUF7017"/>
    <property type="match status" value="1"/>
</dbReference>
<dbReference type="InterPro" id="IPR054283">
    <property type="entry name" value="DUF7017"/>
</dbReference>
<dbReference type="Proteomes" id="UP000831068">
    <property type="component" value="Plasmid unnamed2"/>
</dbReference>
<geneLocation type="plasmid" evidence="3 4">
    <name>unnamed2</name>
</geneLocation>
<name>A0ABY4BKI6_9FLAO</name>
<evidence type="ECO:0008006" key="5">
    <source>
        <dbReference type="Google" id="ProtNLM"/>
    </source>
</evidence>
<sequence>MLQSQRIKELRQSGKLQEALELATVDLEQNQDNIYAKRNISWVYWMFLKDHAEKSDIQNFILYLIKVRELNLPENETMLFDTISWKIGAFLFQLLKLQNIPFSEVFNIIDIAKNFHYSKPSDSYSFLLKAAHKALKTNRDKYISFVNWWNLENLRPEDFEKEVLPNGRMVMSIAEQVYTAYYKALIPNKENQIEKSVVLANVQKIDEIVEEHSDYIYLIYFKAQMLLAMGEKEELKKSYLPFAQKKATEFWVWDLMSQIVDSEEEKLSCLCQACKSGRGVEQMKTGLYLRMANYFLSKNMLAEAKCELLKIEKIKEENQQKLPAEVTNLLISERLNSIVETTSNISFYNSKTSEIDAILFSNILSQNIFVSHINYDKNIINFITTDDKTSHFKHERINPKLKIFVGDVLNVRFSQFSVENISKLHTLKKGTDDSMKNKNLKSITGIMKINPKGFGFLEDVYFPKTLIEKNNFKDGETIDFVAIRKYNKEKQTLSWNFLKLQ</sequence>
<dbReference type="Pfam" id="PF22707">
    <property type="entry name" value="S1CSD-TOTE-2"/>
    <property type="match status" value="1"/>
</dbReference>
<organism evidence="3 4">
    <name type="scientific">Chryseobacterium oryzae</name>
    <dbReference type="NCBI Taxonomy" id="2929799"/>
    <lineage>
        <taxon>Bacteria</taxon>
        <taxon>Pseudomonadati</taxon>
        <taxon>Bacteroidota</taxon>
        <taxon>Flavobacteriia</taxon>
        <taxon>Flavobacteriales</taxon>
        <taxon>Weeksellaceae</taxon>
        <taxon>Chryseobacterium group</taxon>
        <taxon>Chryseobacterium</taxon>
    </lineage>
</organism>
<keyword evidence="3" id="KW-0614">Plasmid</keyword>
<feature type="domain" description="TOTE conflict systems S1/CSD-like" evidence="1">
    <location>
        <begin position="441"/>
        <end position="499"/>
    </location>
</feature>
<keyword evidence="4" id="KW-1185">Reference proteome</keyword>
<evidence type="ECO:0000259" key="2">
    <source>
        <dbReference type="Pfam" id="PF22708"/>
    </source>
</evidence>
<reference evidence="3 4" key="1">
    <citation type="submission" date="2022-03" db="EMBL/GenBank/DDBJ databases">
        <title>Chryseobacterium sp. isolated from the Andong Sikhe.</title>
        <authorList>
            <person name="Won M."/>
            <person name="Kim S.-J."/>
            <person name="Kwon S.-W."/>
        </authorList>
    </citation>
    <scope>NUCLEOTIDE SEQUENCE [LARGE SCALE GENOMIC DNA]</scope>
    <source>
        <strain evidence="3 4">ADR-1</strain>
        <plasmid evidence="3 4">unnamed2</plasmid>
    </source>
</reference>
<evidence type="ECO:0000313" key="3">
    <source>
        <dbReference type="EMBL" id="UOE39713.1"/>
    </source>
</evidence>
<proteinExistence type="predicted"/>
<evidence type="ECO:0000313" key="4">
    <source>
        <dbReference type="Proteomes" id="UP000831068"/>
    </source>
</evidence>
<dbReference type="RefSeq" id="WP_243577850.1">
    <property type="nucleotide sequence ID" value="NZ_CP094531.1"/>
</dbReference>
<protein>
    <recommendedName>
        <fullName evidence="5">Tetratricopeptide repeat protein</fullName>
    </recommendedName>
</protein>